<keyword evidence="4" id="KW-0206">Cytoskeleton</keyword>
<feature type="region of interest" description="Disordered" evidence="5">
    <location>
        <begin position="29"/>
        <end position="170"/>
    </location>
</feature>
<organism evidence="7 8">
    <name type="scientific">Dioszegia hungarica</name>
    <dbReference type="NCBI Taxonomy" id="4972"/>
    <lineage>
        <taxon>Eukaryota</taxon>
        <taxon>Fungi</taxon>
        <taxon>Dikarya</taxon>
        <taxon>Basidiomycota</taxon>
        <taxon>Agaricomycotina</taxon>
        <taxon>Tremellomycetes</taxon>
        <taxon>Tremellales</taxon>
        <taxon>Bulleribasidiaceae</taxon>
        <taxon>Dioszegia</taxon>
    </lineage>
</organism>
<feature type="compositionally biased region" description="Polar residues" evidence="5">
    <location>
        <begin position="403"/>
        <end position="414"/>
    </location>
</feature>
<dbReference type="Pfam" id="PF06886">
    <property type="entry name" value="TPX2"/>
    <property type="match status" value="1"/>
</dbReference>
<feature type="region of interest" description="Disordered" evidence="5">
    <location>
        <begin position="480"/>
        <end position="502"/>
    </location>
</feature>
<dbReference type="EMBL" id="JAKWFO010000005">
    <property type="protein sequence ID" value="KAI9636159.1"/>
    <property type="molecule type" value="Genomic_DNA"/>
</dbReference>
<feature type="region of interest" description="Disordered" evidence="5">
    <location>
        <begin position="189"/>
        <end position="250"/>
    </location>
</feature>
<dbReference type="RefSeq" id="XP_052945936.1">
    <property type="nucleotide sequence ID" value="XM_053093121.1"/>
</dbReference>
<evidence type="ECO:0000256" key="5">
    <source>
        <dbReference type="SAM" id="MobiDB-lite"/>
    </source>
</evidence>
<dbReference type="GO" id="GO:0005856">
    <property type="term" value="C:cytoskeleton"/>
    <property type="evidence" value="ECO:0007669"/>
    <property type="project" value="UniProtKB-SubCell"/>
</dbReference>
<dbReference type="Proteomes" id="UP001164286">
    <property type="component" value="Unassembled WGS sequence"/>
</dbReference>
<feature type="region of interest" description="Disordered" evidence="5">
    <location>
        <begin position="271"/>
        <end position="354"/>
    </location>
</feature>
<comment type="similarity">
    <text evidence="2">Belongs to the TPX2 family.</text>
</comment>
<sequence length="564" mass="60720">MTGAPPTPFLPICKHICEDQTLLIDTEPVFDDSFDSWPPSPRARVQPSELALLATSADPRGRYASATTEEGASPQPPAESWPKDAEGQPSSQFGAKRLGGDSPAKRHVRKRVKPPTPVRNDFFTRRVQDSDRRSSLGPRRVTQAGPSHAPPRVVSRHSDRSSTSSDMVGVPGLSYLVDSAASLAARERCKSPGAISSQSHPGPIGHRSRDWTPIPHLSRHSPPGTLAPTTSLHRTLSNQSTASSSRRDSLSERVSGFFANLIRRRSSSFAGVQTIGQRTEDECGSAAADGEQVSEPETGESSFEPSGDASKRSTGGGSRGDEGDGTEAGVVRRVPPVSGLPQLRLPPNLTRPAPWALSTTTCALQPKKIIPNASSSAGASQTSNAPRKVPSTAHPIPPKSTLPPRSTQPTSSFTARALSRLPAPGQGSSSSSRPTTIRTTERALDLASKRETFERLAREAAEDKVRALAQYSTRVARPVTGMRRTVPVKGNTPGTASRQRAEERARFEQWLRERHEEKSRRDEAMRQAREELDKAEVRVARTETVVWAKGLPGMYGKPAEAGQG</sequence>
<feature type="compositionally biased region" description="Basic and acidic residues" evidence="5">
    <location>
        <begin position="122"/>
        <end position="134"/>
    </location>
</feature>
<feature type="domain" description="TPX2 C-terminal" evidence="6">
    <location>
        <begin position="497"/>
        <end position="557"/>
    </location>
</feature>
<comment type="subcellular location">
    <subcellularLocation>
        <location evidence="1">Cytoplasm</location>
        <location evidence="1">Cytoskeleton</location>
    </subcellularLocation>
</comment>
<accession>A0AA38HC12</accession>
<feature type="region of interest" description="Disordered" evidence="5">
    <location>
        <begin position="368"/>
        <end position="444"/>
    </location>
</feature>
<dbReference type="InterPro" id="IPR027329">
    <property type="entry name" value="TPX2_C"/>
</dbReference>
<dbReference type="AlphaFoldDB" id="A0AA38HC12"/>
<evidence type="ECO:0000256" key="3">
    <source>
        <dbReference type="ARBA" id="ARBA00022490"/>
    </source>
</evidence>
<proteinExistence type="inferred from homology"/>
<dbReference type="GeneID" id="77732326"/>
<reference evidence="7" key="1">
    <citation type="journal article" date="2022" name="G3 (Bethesda)">
        <title>High quality genome of the basidiomycete yeast Dioszegia hungarica PDD-24b-2 isolated from cloud water.</title>
        <authorList>
            <person name="Jarrige D."/>
            <person name="Haridas S."/>
            <person name="Bleykasten-Grosshans C."/>
            <person name="Joly M."/>
            <person name="Nadalig T."/>
            <person name="Sancelme M."/>
            <person name="Vuilleumier S."/>
            <person name="Grigoriev I.V."/>
            <person name="Amato P."/>
            <person name="Bringel F."/>
        </authorList>
    </citation>
    <scope>NUCLEOTIDE SEQUENCE</scope>
    <source>
        <strain evidence="7">PDD-24b-2</strain>
    </source>
</reference>
<evidence type="ECO:0000259" key="6">
    <source>
        <dbReference type="Pfam" id="PF06886"/>
    </source>
</evidence>
<evidence type="ECO:0000256" key="2">
    <source>
        <dbReference type="ARBA" id="ARBA00005885"/>
    </source>
</evidence>
<feature type="compositionally biased region" description="Polar residues" evidence="5">
    <location>
        <begin position="372"/>
        <end position="385"/>
    </location>
</feature>
<evidence type="ECO:0000256" key="4">
    <source>
        <dbReference type="ARBA" id="ARBA00023212"/>
    </source>
</evidence>
<gene>
    <name evidence="7" type="ORF">MKK02DRAFT_44863</name>
</gene>
<keyword evidence="8" id="KW-1185">Reference proteome</keyword>
<evidence type="ECO:0000313" key="8">
    <source>
        <dbReference type="Proteomes" id="UP001164286"/>
    </source>
</evidence>
<feature type="compositionally biased region" description="Polar residues" evidence="5">
    <location>
        <begin position="227"/>
        <end position="236"/>
    </location>
</feature>
<comment type="caution">
    <text evidence="7">The sequence shown here is derived from an EMBL/GenBank/DDBJ whole genome shotgun (WGS) entry which is preliminary data.</text>
</comment>
<evidence type="ECO:0000256" key="1">
    <source>
        <dbReference type="ARBA" id="ARBA00004245"/>
    </source>
</evidence>
<evidence type="ECO:0000313" key="7">
    <source>
        <dbReference type="EMBL" id="KAI9636159.1"/>
    </source>
</evidence>
<name>A0AA38HC12_9TREE</name>
<protein>
    <recommendedName>
        <fullName evidence="6">TPX2 C-terminal domain-containing protein</fullName>
    </recommendedName>
</protein>
<keyword evidence="3" id="KW-0963">Cytoplasm</keyword>